<sequence length="414" mass="48525">MDQTEMQYQVLAIMMKAGMAEAKITDAINTLDKFPTTVEVFDRCNLPYIISRYAATNESARKLAFTYKEIKDAQLIEEQSLLFEDFLAGVKMECEEQMPSHHVVNLVKNLLQNVNMNCVRLAYRLLDSLNFNLDLYFELYDQAIDDSNQIVEAKRLVDNVDRFILYNEAVDEDMEFSDDEEEEEIDENDEIEENEELQIPDDNDDDINVEDVIEEAEEENDSGVESEGEELIIERNQEEEEEVIRLRAAIGDIFMRNFAQCLLWGNTEKITKAASFFQEFEVHPSMYRKYEISRLIIECPSIQKYADKLLEQIKEIESETYAVNDIEVFNQIIKYTELTNQPLDDVYEVLSYYLMNASEIYRDRIIKRFLEKPVTYVQFVNLGIEEFLLQSSDKTDDMMLLIQKIQGLRMETIS</sequence>
<dbReference type="OrthoDB" id="5884286at2759"/>
<dbReference type="AlphaFoldDB" id="E3N6X8"/>
<dbReference type="FunCoup" id="E3N6X8">
    <property type="interactions" value="1330"/>
</dbReference>
<evidence type="ECO:0000313" key="2">
    <source>
        <dbReference type="Proteomes" id="UP000008281"/>
    </source>
</evidence>
<keyword evidence="2" id="KW-1185">Reference proteome</keyword>
<dbReference type="STRING" id="31234.E3N6X8"/>
<dbReference type="HOGENOM" id="CLU_664382_0_0_1"/>
<dbReference type="Proteomes" id="UP000008281">
    <property type="component" value="Unassembled WGS sequence"/>
</dbReference>
<gene>
    <name evidence="1" type="ORF">CRE_08495</name>
</gene>
<dbReference type="Pfam" id="PF07149">
    <property type="entry name" value="Pes-10"/>
    <property type="match status" value="1"/>
</dbReference>
<dbReference type="eggNOG" id="ENOG502TIXV">
    <property type="taxonomic scope" value="Eukaryota"/>
</dbReference>
<proteinExistence type="predicted"/>
<name>E3N6X8_CAERE</name>
<accession>E3N6X8</accession>
<evidence type="ECO:0000313" key="1">
    <source>
        <dbReference type="EMBL" id="EFO88269.1"/>
    </source>
</evidence>
<dbReference type="EMBL" id="DS268543">
    <property type="protein sequence ID" value="EFO88269.1"/>
    <property type="molecule type" value="Genomic_DNA"/>
</dbReference>
<reference evidence="1" key="1">
    <citation type="submission" date="2007-07" db="EMBL/GenBank/DDBJ databases">
        <title>PCAP assembly of the Caenorhabditis remanei genome.</title>
        <authorList>
            <consortium name="The Caenorhabditis remanei Sequencing Consortium"/>
            <person name="Wilson R.K."/>
        </authorList>
    </citation>
    <scope>NUCLEOTIDE SEQUENCE [LARGE SCALE GENOMIC DNA]</scope>
    <source>
        <strain evidence="1">PB4641</strain>
    </source>
</reference>
<dbReference type="InterPro" id="IPR009819">
    <property type="entry name" value="Pes-10"/>
</dbReference>
<protein>
    <submittedName>
        <fullName evidence="1">Uncharacterized protein</fullName>
    </submittedName>
</protein>
<organism evidence="2">
    <name type="scientific">Caenorhabditis remanei</name>
    <name type="common">Caenorhabditis vulgaris</name>
    <dbReference type="NCBI Taxonomy" id="31234"/>
    <lineage>
        <taxon>Eukaryota</taxon>
        <taxon>Metazoa</taxon>
        <taxon>Ecdysozoa</taxon>
        <taxon>Nematoda</taxon>
        <taxon>Chromadorea</taxon>
        <taxon>Rhabditida</taxon>
        <taxon>Rhabditina</taxon>
        <taxon>Rhabditomorpha</taxon>
        <taxon>Rhabditoidea</taxon>
        <taxon>Rhabditidae</taxon>
        <taxon>Peloderinae</taxon>
        <taxon>Caenorhabditis</taxon>
    </lineage>
</organism>
<dbReference type="OMA" id="DMEDEFA"/>